<dbReference type="AlphaFoldDB" id="A0A1E4S5I3"/>
<dbReference type="OrthoDB" id="4060917at2759"/>
<feature type="region of interest" description="Disordered" evidence="1">
    <location>
        <begin position="582"/>
        <end position="671"/>
    </location>
</feature>
<gene>
    <name evidence="2" type="ORF">CYBJADRAFT_161258</name>
</gene>
<evidence type="ECO:0000313" key="2">
    <source>
        <dbReference type="EMBL" id="ODV74764.1"/>
    </source>
</evidence>
<organism evidence="2 3">
    <name type="scientific">Cyberlindnera jadinii (strain ATCC 18201 / CBS 1600 / BCRC 20928 / JCM 3617 / NBRC 0987 / NRRL Y-1542)</name>
    <name type="common">Torula yeast</name>
    <name type="synonym">Candida utilis</name>
    <dbReference type="NCBI Taxonomy" id="983966"/>
    <lineage>
        <taxon>Eukaryota</taxon>
        <taxon>Fungi</taxon>
        <taxon>Dikarya</taxon>
        <taxon>Ascomycota</taxon>
        <taxon>Saccharomycotina</taxon>
        <taxon>Saccharomycetes</taxon>
        <taxon>Phaffomycetales</taxon>
        <taxon>Phaffomycetaceae</taxon>
        <taxon>Cyberlindnera</taxon>
    </lineage>
</organism>
<protein>
    <submittedName>
        <fullName evidence="2">Uncharacterized protein</fullName>
    </submittedName>
</protein>
<feature type="compositionally biased region" description="Basic and acidic residues" evidence="1">
    <location>
        <begin position="582"/>
        <end position="600"/>
    </location>
</feature>
<dbReference type="RefSeq" id="XP_020071803.1">
    <property type="nucleotide sequence ID" value="XM_020213597.1"/>
</dbReference>
<keyword evidence="3" id="KW-1185">Reference proteome</keyword>
<feature type="compositionally biased region" description="Basic and acidic residues" evidence="1">
    <location>
        <begin position="613"/>
        <end position="628"/>
    </location>
</feature>
<name>A0A1E4S5I3_CYBJN</name>
<dbReference type="GeneID" id="30987993"/>
<dbReference type="OMA" id="YILVCHI"/>
<dbReference type="STRING" id="983966.A0A1E4S5I3"/>
<evidence type="ECO:0000313" key="3">
    <source>
        <dbReference type="Proteomes" id="UP000094389"/>
    </source>
</evidence>
<evidence type="ECO:0000256" key="1">
    <source>
        <dbReference type="SAM" id="MobiDB-lite"/>
    </source>
</evidence>
<proteinExistence type="predicted"/>
<dbReference type="EMBL" id="KV453927">
    <property type="protein sequence ID" value="ODV74764.1"/>
    <property type="molecule type" value="Genomic_DNA"/>
</dbReference>
<accession>A0A1E4S5I3</accession>
<feature type="compositionally biased region" description="Basic and acidic residues" evidence="1">
    <location>
        <begin position="643"/>
        <end position="655"/>
    </location>
</feature>
<sequence>MTDEPSFEDIINDKVGSITDYIEEYLESHEEFDPFNLTPTLTDLSLFDEQYGFKEVTEGGKNLYMELTFSKVLANFINLRDSENNYNYRQISLLLELSFYLKKNGEARFDLPYILVCHIISGLTVTWLLEFWPYFDLRSAELAMLKDNERLSPTRSSGVTMMIMLNLKLRELNCNNEPKRDLLKDRILLFTAQIFELFNRSTINKRFDQNLNLKREHHLDRNESGSFFSFWDLQEFFQDPLHFIQSFSRPESCRTQIESAFDTVRRIEEKIRNSPGFARKNKPRGNSLEIYEAVHFTDEQKARLVEYSQRGFNPLFLIDKEKFNEQLENDTSFRKIFLVQLYISLAHVNHILFGEVDRIVSRQFERFKSKYTPSSLGFFKDLLNNVKALLKRIYPELAKTLSLLEEQQLSLLNQKAVNFKSFDVLFEDFALSDDFWDTYKKTIAIKPRYWAQYGTAEISNHWKIKTGLELLVTDKSKGTRKDIEQTLETLRERAKDTFGQEHDMLQWKAVRLAKSIHLFKYAHTNASTGVEGLFDPSLKNSFDQEVSNKDEEKENMYVNLEEAESKRQRQLDDVKKQLELRKSEEEAKRKELEALRHTESQQKPSSTAAEVAGSDREGSEEHGDDNIEKKRKASSEELTGSPDNKRQRVQHDSSRTDTAVSNPSILDDLPY</sequence>
<dbReference type="InterPro" id="IPR021861">
    <property type="entry name" value="THO_THOC1"/>
</dbReference>
<dbReference type="Pfam" id="PF11957">
    <property type="entry name" value="efThoc1"/>
    <property type="match status" value="1"/>
</dbReference>
<reference evidence="2 3" key="1">
    <citation type="journal article" date="2016" name="Proc. Natl. Acad. Sci. U.S.A.">
        <title>Comparative genomics of biotechnologically important yeasts.</title>
        <authorList>
            <person name="Riley R."/>
            <person name="Haridas S."/>
            <person name="Wolfe K.H."/>
            <person name="Lopes M.R."/>
            <person name="Hittinger C.T."/>
            <person name="Goeker M."/>
            <person name="Salamov A.A."/>
            <person name="Wisecaver J.H."/>
            <person name="Long T.M."/>
            <person name="Calvey C.H."/>
            <person name="Aerts A.L."/>
            <person name="Barry K.W."/>
            <person name="Choi C."/>
            <person name="Clum A."/>
            <person name="Coughlan A.Y."/>
            <person name="Deshpande S."/>
            <person name="Douglass A.P."/>
            <person name="Hanson S.J."/>
            <person name="Klenk H.-P."/>
            <person name="LaButti K.M."/>
            <person name="Lapidus A."/>
            <person name="Lindquist E.A."/>
            <person name="Lipzen A.M."/>
            <person name="Meier-Kolthoff J.P."/>
            <person name="Ohm R.A."/>
            <person name="Otillar R.P."/>
            <person name="Pangilinan J.L."/>
            <person name="Peng Y."/>
            <person name="Rokas A."/>
            <person name="Rosa C.A."/>
            <person name="Scheuner C."/>
            <person name="Sibirny A.A."/>
            <person name="Slot J.C."/>
            <person name="Stielow J.B."/>
            <person name="Sun H."/>
            <person name="Kurtzman C.P."/>
            <person name="Blackwell M."/>
            <person name="Grigoriev I.V."/>
            <person name="Jeffries T.W."/>
        </authorList>
    </citation>
    <scope>NUCLEOTIDE SEQUENCE [LARGE SCALE GENOMIC DNA]</scope>
    <source>
        <strain evidence="3">ATCC 18201 / CBS 1600 / BCRC 20928 / JCM 3617 / NBRC 0987 / NRRL Y-1542</strain>
    </source>
</reference>
<dbReference type="Proteomes" id="UP000094389">
    <property type="component" value="Unassembled WGS sequence"/>
</dbReference>